<dbReference type="RefSeq" id="WP_262566061.1">
    <property type="nucleotide sequence ID" value="NZ_JAPFCC010000001.1"/>
</dbReference>
<protein>
    <submittedName>
        <fullName evidence="1">Uncharacterized protein</fullName>
    </submittedName>
</protein>
<evidence type="ECO:0000313" key="1">
    <source>
        <dbReference type="EMBL" id="MCW7556373.1"/>
    </source>
</evidence>
<gene>
    <name evidence="1" type="ORF">NX722_27815</name>
</gene>
<sequence>MIRRVLQLLLLPLFIPLRLVYADILRMQNATILYSWYRNKKEYEATSVGDDSPEVNKSWEQWQDDAKAMEDRCNKQKQTFIKVIIRPEPLRRWLKANQLANSAENRERYIQEVYQVACARGIELNSTQKPKSR</sequence>
<dbReference type="EMBL" id="JAPFCC010000001">
    <property type="protein sequence ID" value="MCW7556373.1"/>
    <property type="molecule type" value="Genomic_DNA"/>
</dbReference>
<name>A0ABT3N409_9GAMM</name>
<comment type="caution">
    <text evidence="1">The sequence shown here is derived from an EMBL/GenBank/DDBJ whole genome shotgun (WGS) entry which is preliminary data.</text>
</comment>
<accession>A0ABT3N409</accession>
<keyword evidence="2" id="KW-1185">Reference proteome</keyword>
<dbReference type="Proteomes" id="UP001209854">
    <property type="component" value="Unassembled WGS sequence"/>
</dbReference>
<proteinExistence type="predicted"/>
<reference evidence="1 2" key="1">
    <citation type="submission" date="2022-10" db="EMBL/GenBank/DDBJ databases">
        <title>High-quality genome sequences of two octocoral-associated bacteria, Endozoicomonas euniceicola EF212 and Endozoicomonas gorgoniicola PS125.</title>
        <authorList>
            <person name="Chiou Y.-J."/>
            <person name="Chen Y.-H."/>
        </authorList>
    </citation>
    <scope>NUCLEOTIDE SEQUENCE [LARGE SCALE GENOMIC DNA]</scope>
    <source>
        <strain evidence="1 2">PS125</strain>
    </source>
</reference>
<organism evidence="1 2">
    <name type="scientific">Endozoicomonas gorgoniicola</name>
    <dbReference type="NCBI Taxonomy" id="1234144"/>
    <lineage>
        <taxon>Bacteria</taxon>
        <taxon>Pseudomonadati</taxon>
        <taxon>Pseudomonadota</taxon>
        <taxon>Gammaproteobacteria</taxon>
        <taxon>Oceanospirillales</taxon>
        <taxon>Endozoicomonadaceae</taxon>
        <taxon>Endozoicomonas</taxon>
    </lineage>
</organism>
<evidence type="ECO:0000313" key="2">
    <source>
        <dbReference type="Proteomes" id="UP001209854"/>
    </source>
</evidence>